<accession>W1NKD9</accession>
<dbReference type="Gramene" id="ERM95669">
    <property type="protein sequence ID" value="ERM95669"/>
    <property type="gene ID" value="AMTR_s00023p00202220"/>
</dbReference>
<dbReference type="HOGENOM" id="CLU_2457781_0_0_1"/>
<name>W1NKD9_AMBTC</name>
<reference evidence="2" key="1">
    <citation type="journal article" date="2013" name="Science">
        <title>The Amborella genome and the evolution of flowering plants.</title>
        <authorList>
            <consortium name="Amborella Genome Project"/>
        </authorList>
    </citation>
    <scope>NUCLEOTIDE SEQUENCE [LARGE SCALE GENOMIC DNA]</scope>
</reference>
<gene>
    <name evidence="1" type="ORF">AMTR_s00023p00202220</name>
</gene>
<evidence type="ECO:0000313" key="2">
    <source>
        <dbReference type="Proteomes" id="UP000017836"/>
    </source>
</evidence>
<dbReference type="EMBL" id="KI397474">
    <property type="protein sequence ID" value="ERM95669.1"/>
    <property type="molecule type" value="Genomic_DNA"/>
</dbReference>
<sequence length="89" mass="9805">MPQSYLVMADRSYLGSFEEVCDSARAVTNFALSSALLALTRTFLEGFQNRRSVTALALSFGTLDTDQNPPGGFPYITDIEQPSIFMQLC</sequence>
<dbReference type="Proteomes" id="UP000017836">
    <property type="component" value="Unassembled WGS sequence"/>
</dbReference>
<proteinExistence type="predicted"/>
<organism evidence="1 2">
    <name type="scientific">Amborella trichopoda</name>
    <dbReference type="NCBI Taxonomy" id="13333"/>
    <lineage>
        <taxon>Eukaryota</taxon>
        <taxon>Viridiplantae</taxon>
        <taxon>Streptophyta</taxon>
        <taxon>Embryophyta</taxon>
        <taxon>Tracheophyta</taxon>
        <taxon>Spermatophyta</taxon>
        <taxon>Magnoliopsida</taxon>
        <taxon>Amborellales</taxon>
        <taxon>Amborellaceae</taxon>
        <taxon>Amborella</taxon>
    </lineage>
</organism>
<evidence type="ECO:0000313" key="1">
    <source>
        <dbReference type="EMBL" id="ERM95669.1"/>
    </source>
</evidence>
<keyword evidence="2" id="KW-1185">Reference proteome</keyword>
<protein>
    <submittedName>
        <fullName evidence="1">Uncharacterized protein</fullName>
    </submittedName>
</protein>
<dbReference type="AlphaFoldDB" id="W1NKD9"/>